<dbReference type="SUPFAM" id="SSF89796">
    <property type="entry name" value="CoA-transferase family III (CaiB/BaiF)"/>
    <property type="match status" value="1"/>
</dbReference>
<sequence length="397" mass="42189">MTVEAGSDATARRRPLEGVLVVAMEQAVAGPFATRHLADQGARVIKIERVDGGDFARGFDTLASGLGAHFTWLNRTKESLALDVKSTVGKRVLDALLARADLFLHNLAPGAAGDLGLGATELAELHQRLIVCEISGYGTGGPYDSRRAYDLLIQSEAAVVSVTGTVDEPIKPGIAIADIAAGCYAYSSVLTALLARERTGRGCVLDVSMLDAVAEWMGYPVTVSRHGSVPRMVTGMSHPAIAPYDAYPVGDGSRIALSVQNDREWVRLARRVLGRDDLADDPRFATNGARVENRDEVDRLVVERLSELDFAAAEKLILGAGLACARINSVAELVDHPQLSARGRWVEVESPVGVLPTMLPPAPSSAWDVALGPIPDLGADNDRILAELGLADIFQTA</sequence>
<accession>A0ABR7W9A0</accession>
<keyword evidence="3" id="KW-1185">Reference proteome</keyword>
<dbReference type="Gene3D" id="3.40.50.10540">
    <property type="entry name" value="Crotonobetainyl-coa:carnitine coa-transferase, domain 1"/>
    <property type="match status" value="1"/>
</dbReference>
<dbReference type="InterPro" id="IPR044855">
    <property type="entry name" value="CoA-Trfase_III_dom3_sf"/>
</dbReference>
<gene>
    <name evidence="2" type="ORF">IDF66_07240</name>
</gene>
<comment type="caution">
    <text evidence="2">The sequence shown here is derived from an EMBL/GenBank/DDBJ whole genome shotgun (WGS) entry which is preliminary data.</text>
</comment>
<dbReference type="GO" id="GO:0016740">
    <property type="term" value="F:transferase activity"/>
    <property type="evidence" value="ECO:0007669"/>
    <property type="project" value="UniProtKB-KW"/>
</dbReference>
<dbReference type="PANTHER" id="PTHR48207">
    <property type="entry name" value="SUCCINATE--HYDROXYMETHYLGLUTARATE COA-TRANSFERASE"/>
    <property type="match status" value="1"/>
</dbReference>
<dbReference type="Pfam" id="PF02515">
    <property type="entry name" value="CoA_transf_3"/>
    <property type="match status" value="1"/>
</dbReference>
<evidence type="ECO:0000313" key="2">
    <source>
        <dbReference type="EMBL" id="MBD1319375.1"/>
    </source>
</evidence>
<dbReference type="PANTHER" id="PTHR48207:SF3">
    <property type="entry name" value="SUCCINATE--HYDROXYMETHYLGLUTARATE COA-TRANSFERASE"/>
    <property type="match status" value="1"/>
</dbReference>
<dbReference type="RefSeq" id="WP_190266209.1">
    <property type="nucleotide sequence ID" value="NZ_BAABAD010000003.1"/>
</dbReference>
<name>A0ABR7W9A0_9ACTN</name>
<proteinExistence type="predicted"/>
<dbReference type="InterPro" id="IPR003673">
    <property type="entry name" value="CoA-Trfase_fam_III"/>
</dbReference>
<dbReference type="EMBL" id="JACWMS010000001">
    <property type="protein sequence ID" value="MBD1319375.1"/>
    <property type="molecule type" value="Genomic_DNA"/>
</dbReference>
<dbReference type="InterPro" id="IPR050483">
    <property type="entry name" value="CoA-transferase_III_domain"/>
</dbReference>
<organism evidence="2 3">
    <name type="scientific">Gordonia hankookensis</name>
    <dbReference type="NCBI Taxonomy" id="589403"/>
    <lineage>
        <taxon>Bacteria</taxon>
        <taxon>Bacillati</taxon>
        <taxon>Actinomycetota</taxon>
        <taxon>Actinomycetes</taxon>
        <taxon>Mycobacteriales</taxon>
        <taxon>Gordoniaceae</taxon>
        <taxon>Gordonia</taxon>
    </lineage>
</organism>
<dbReference type="Gene3D" id="3.30.1540.10">
    <property type="entry name" value="formyl-coa transferase, domain 3"/>
    <property type="match status" value="1"/>
</dbReference>
<dbReference type="Proteomes" id="UP000602395">
    <property type="component" value="Unassembled WGS sequence"/>
</dbReference>
<keyword evidence="1 2" id="KW-0808">Transferase</keyword>
<reference evidence="2 3" key="1">
    <citation type="submission" date="2020-09" db="EMBL/GenBank/DDBJ databases">
        <title>Novel species in genus Gordonia.</title>
        <authorList>
            <person name="Zhang G."/>
        </authorList>
    </citation>
    <scope>NUCLEOTIDE SEQUENCE [LARGE SCALE GENOMIC DNA]</scope>
    <source>
        <strain evidence="2 3">ON-33</strain>
    </source>
</reference>
<evidence type="ECO:0000313" key="3">
    <source>
        <dbReference type="Proteomes" id="UP000602395"/>
    </source>
</evidence>
<evidence type="ECO:0000256" key="1">
    <source>
        <dbReference type="ARBA" id="ARBA00022679"/>
    </source>
</evidence>
<dbReference type="InterPro" id="IPR023606">
    <property type="entry name" value="CoA-Trfase_III_dom_1_sf"/>
</dbReference>
<protein>
    <submittedName>
        <fullName evidence="2">CoA transferase</fullName>
    </submittedName>
</protein>